<dbReference type="Proteomes" id="UP001470230">
    <property type="component" value="Unassembled WGS sequence"/>
</dbReference>
<reference evidence="2 3" key="1">
    <citation type="submission" date="2024-04" db="EMBL/GenBank/DDBJ databases">
        <title>Tritrichomonas musculus Genome.</title>
        <authorList>
            <person name="Alves-Ferreira E."/>
            <person name="Grigg M."/>
            <person name="Lorenzi H."/>
            <person name="Galac M."/>
        </authorList>
    </citation>
    <scope>NUCLEOTIDE SEQUENCE [LARGE SCALE GENOMIC DNA]</scope>
    <source>
        <strain evidence="2 3">EAF2021</strain>
    </source>
</reference>
<feature type="region of interest" description="Disordered" evidence="1">
    <location>
        <begin position="293"/>
        <end position="358"/>
    </location>
</feature>
<keyword evidence="3" id="KW-1185">Reference proteome</keyword>
<evidence type="ECO:0000256" key="1">
    <source>
        <dbReference type="SAM" id="MobiDB-lite"/>
    </source>
</evidence>
<protein>
    <submittedName>
        <fullName evidence="2">Uncharacterized protein</fullName>
    </submittedName>
</protein>
<sequence>MSFLIFPIESSLYVKKGMQKIIDNRKYHDWYPTLFFGKETNPLEIRNNPNDVFIQIEDNRYYPKNNKKFKRNVDPNKHRIYIQTFQWTEREKFMKKLEDFAKFCKSKKITIFGMIYAFIGDEMDNICVKNDSIKIVIKKGQVIESQINIIPRQIYGWEGKTNKDESLYSLYHRQIKGDSMSMGKRFRQKLRKLDIVTPFDYSSDSFDDNDSSSLESSITTSPFTTDDDTPPPPPNSSHQNSKKSHQNSKKSHQNSMSSHQNSKGSSQNSMSSHQNSNKNSLTIDDALKYIQNHSQSQKKNSQQINQIYNFYDSSDEEEQNSKKSSKKNSQKTVTYEITESRKKKFDSDDDDAFLNLLK</sequence>
<gene>
    <name evidence="2" type="ORF">M9Y10_010771</name>
</gene>
<name>A0ABR2ILT0_9EUKA</name>
<dbReference type="EMBL" id="JAPFFF010000016">
    <property type="protein sequence ID" value="KAK8865233.1"/>
    <property type="molecule type" value="Genomic_DNA"/>
</dbReference>
<proteinExistence type="predicted"/>
<evidence type="ECO:0000313" key="2">
    <source>
        <dbReference type="EMBL" id="KAK8865233.1"/>
    </source>
</evidence>
<accession>A0ABR2ILT0</accession>
<comment type="caution">
    <text evidence="2">The sequence shown here is derived from an EMBL/GenBank/DDBJ whole genome shotgun (WGS) entry which is preliminary data.</text>
</comment>
<feature type="compositionally biased region" description="Basic residues" evidence="1">
    <location>
        <begin position="240"/>
        <end position="252"/>
    </location>
</feature>
<evidence type="ECO:0000313" key="3">
    <source>
        <dbReference type="Proteomes" id="UP001470230"/>
    </source>
</evidence>
<feature type="compositionally biased region" description="Low complexity" evidence="1">
    <location>
        <begin position="293"/>
        <end position="307"/>
    </location>
</feature>
<feature type="region of interest" description="Disordered" evidence="1">
    <location>
        <begin position="204"/>
        <end position="279"/>
    </location>
</feature>
<feature type="compositionally biased region" description="Low complexity" evidence="1">
    <location>
        <begin position="253"/>
        <end position="279"/>
    </location>
</feature>
<organism evidence="2 3">
    <name type="scientific">Tritrichomonas musculus</name>
    <dbReference type="NCBI Taxonomy" id="1915356"/>
    <lineage>
        <taxon>Eukaryota</taxon>
        <taxon>Metamonada</taxon>
        <taxon>Parabasalia</taxon>
        <taxon>Tritrichomonadida</taxon>
        <taxon>Tritrichomonadidae</taxon>
        <taxon>Tritrichomonas</taxon>
    </lineage>
</organism>